<feature type="transmembrane region" description="Helical" evidence="1">
    <location>
        <begin position="182"/>
        <end position="202"/>
    </location>
</feature>
<evidence type="ECO:0000256" key="1">
    <source>
        <dbReference type="SAM" id="Phobius"/>
    </source>
</evidence>
<reference evidence="2 3" key="1">
    <citation type="submission" date="2018-10" db="EMBL/GenBank/DDBJ databases">
        <title>A high-quality apple genome assembly.</title>
        <authorList>
            <person name="Hu J."/>
        </authorList>
    </citation>
    <scope>NUCLEOTIDE SEQUENCE [LARGE SCALE GENOMIC DNA]</scope>
    <source>
        <strain evidence="3">cv. HFTH1</strain>
        <tissue evidence="2">Young leaf</tissue>
    </source>
</reference>
<keyword evidence="1" id="KW-0472">Membrane</keyword>
<feature type="transmembrane region" description="Helical" evidence="1">
    <location>
        <begin position="14"/>
        <end position="37"/>
    </location>
</feature>
<keyword evidence="1" id="KW-1133">Transmembrane helix</keyword>
<evidence type="ECO:0000313" key="3">
    <source>
        <dbReference type="Proteomes" id="UP000290289"/>
    </source>
</evidence>
<dbReference type="EMBL" id="RDQH01000332">
    <property type="protein sequence ID" value="RXH96911.1"/>
    <property type="molecule type" value="Genomic_DNA"/>
</dbReference>
<name>A0A498JUQ1_MALDO</name>
<gene>
    <name evidence="2" type="ORF">DVH24_035579</name>
</gene>
<keyword evidence="3" id="KW-1185">Reference proteome</keyword>
<sequence>MLNSFATRGNSGDFFVIFPSPFGCFLPHRIILLLLPIHKPQHESDRLFFPLHFHGSTPTSSVISKGFQAGLQRFDSSFKCHLHHNNPFKITIFLRASSVISSPSTLRQLPCRFELLDHDMNAASTRLTRCTSLACRSPYLPVIHSPHWILFGCCKSILVEELFRSLKKNRGIKSKGFLRRRGAMAIPIVSVLLAWVLIIVFAC</sequence>
<organism evidence="2 3">
    <name type="scientific">Malus domestica</name>
    <name type="common">Apple</name>
    <name type="synonym">Pyrus malus</name>
    <dbReference type="NCBI Taxonomy" id="3750"/>
    <lineage>
        <taxon>Eukaryota</taxon>
        <taxon>Viridiplantae</taxon>
        <taxon>Streptophyta</taxon>
        <taxon>Embryophyta</taxon>
        <taxon>Tracheophyta</taxon>
        <taxon>Spermatophyta</taxon>
        <taxon>Magnoliopsida</taxon>
        <taxon>eudicotyledons</taxon>
        <taxon>Gunneridae</taxon>
        <taxon>Pentapetalae</taxon>
        <taxon>rosids</taxon>
        <taxon>fabids</taxon>
        <taxon>Rosales</taxon>
        <taxon>Rosaceae</taxon>
        <taxon>Amygdaloideae</taxon>
        <taxon>Maleae</taxon>
        <taxon>Malus</taxon>
    </lineage>
</organism>
<proteinExistence type="predicted"/>
<protein>
    <submittedName>
        <fullName evidence="2">Uncharacterized protein</fullName>
    </submittedName>
</protein>
<evidence type="ECO:0000313" key="2">
    <source>
        <dbReference type="EMBL" id="RXH96911.1"/>
    </source>
</evidence>
<dbReference type="AlphaFoldDB" id="A0A498JUQ1"/>
<comment type="caution">
    <text evidence="2">The sequence shown here is derived from an EMBL/GenBank/DDBJ whole genome shotgun (WGS) entry which is preliminary data.</text>
</comment>
<accession>A0A498JUQ1</accession>
<keyword evidence="1" id="KW-0812">Transmembrane</keyword>
<dbReference type="Proteomes" id="UP000290289">
    <property type="component" value="Chromosome 6"/>
</dbReference>